<dbReference type="InterPro" id="IPR051532">
    <property type="entry name" value="Ester_Hydrolysis_Enzymes"/>
</dbReference>
<feature type="chain" id="PRO_5031216909" evidence="1">
    <location>
        <begin position="30"/>
        <end position="226"/>
    </location>
</feature>
<sequence length="226" mass="24664">MYGRPLVLKRSFIKALILSSFFVIGSSHAGSHDKPRVLIIGDSISIGYTPYVTKSLAAEAEVVHNIGNAQDSTNGLKNLDAWLEGGKWDVISFNFGLWDLCYRRPGPVTQENRDKINGSIAVPLDQYAINLAQIATKLKATGAKVIFQSVTVVPAQEPGRNSDDVGRYNRAAADVMKRMGIPINDLEAVSAALSDNLRESDTDVHYTEAGYEQLARSVTRSIQAQL</sequence>
<evidence type="ECO:0000313" key="3">
    <source>
        <dbReference type="EMBL" id="QJP97500.1"/>
    </source>
</evidence>
<organism evidence="3 4">
    <name type="scientific">Pseudomonas fluorescens</name>
    <dbReference type="NCBI Taxonomy" id="294"/>
    <lineage>
        <taxon>Bacteria</taxon>
        <taxon>Pseudomonadati</taxon>
        <taxon>Pseudomonadota</taxon>
        <taxon>Gammaproteobacteria</taxon>
        <taxon>Pseudomonadales</taxon>
        <taxon>Pseudomonadaceae</taxon>
        <taxon>Pseudomonas</taxon>
    </lineage>
</organism>
<gene>
    <name evidence="3" type="ORF">C6Y56_24050</name>
</gene>
<dbReference type="PANTHER" id="PTHR30383">
    <property type="entry name" value="THIOESTERASE 1/PROTEASE 1/LYSOPHOSPHOLIPASE L1"/>
    <property type="match status" value="1"/>
</dbReference>
<feature type="signal peptide" evidence="1">
    <location>
        <begin position="1"/>
        <end position="29"/>
    </location>
</feature>
<reference evidence="3 4" key="1">
    <citation type="submission" date="2018-03" db="EMBL/GenBank/DDBJ databases">
        <title>Complete genome sequence of Pseudomonas fluorescens sp. G7.</title>
        <authorList>
            <person name="Gao C.-H."/>
            <person name="Li Z."/>
            <person name="Cai P."/>
        </authorList>
    </citation>
    <scope>NUCLEOTIDE SEQUENCE [LARGE SCALE GENOMIC DNA]</scope>
    <source>
        <strain evidence="3 4">G7</strain>
    </source>
</reference>
<evidence type="ECO:0000256" key="1">
    <source>
        <dbReference type="SAM" id="SignalP"/>
    </source>
</evidence>
<dbReference type="Proteomes" id="UP000501669">
    <property type="component" value="Chromosome"/>
</dbReference>
<dbReference type="CDD" id="cd00229">
    <property type="entry name" value="SGNH_hydrolase"/>
    <property type="match status" value="1"/>
</dbReference>
<dbReference type="InterPro" id="IPR013830">
    <property type="entry name" value="SGNH_hydro"/>
</dbReference>
<feature type="domain" description="SGNH hydrolase-type esterase" evidence="2">
    <location>
        <begin position="40"/>
        <end position="212"/>
    </location>
</feature>
<protein>
    <submittedName>
        <fullName evidence="3">SGNH/GDSL hydrolase family protein</fullName>
    </submittedName>
</protein>
<dbReference type="Gene3D" id="3.40.50.1110">
    <property type="entry name" value="SGNH hydrolase"/>
    <property type="match status" value="1"/>
</dbReference>
<name>A0A7Z3C8Z2_PSEFL</name>
<dbReference type="AlphaFoldDB" id="A0A7Z3C8Z2"/>
<keyword evidence="1" id="KW-0732">Signal</keyword>
<evidence type="ECO:0000259" key="2">
    <source>
        <dbReference type="Pfam" id="PF13472"/>
    </source>
</evidence>
<proteinExistence type="predicted"/>
<dbReference type="PANTHER" id="PTHR30383:SF26">
    <property type="entry name" value="SGNH HYDROLASE-TYPE ESTERASE DOMAIN-CONTAINING PROTEIN"/>
    <property type="match status" value="1"/>
</dbReference>
<dbReference type="GO" id="GO:0004622">
    <property type="term" value="F:phosphatidylcholine lysophospholipase activity"/>
    <property type="evidence" value="ECO:0007669"/>
    <property type="project" value="TreeGrafter"/>
</dbReference>
<dbReference type="EMBL" id="CP027561">
    <property type="protein sequence ID" value="QJP97500.1"/>
    <property type="molecule type" value="Genomic_DNA"/>
</dbReference>
<keyword evidence="3" id="KW-0378">Hydrolase</keyword>
<accession>A0A7Z3C8Z2</accession>
<evidence type="ECO:0000313" key="4">
    <source>
        <dbReference type="Proteomes" id="UP000501669"/>
    </source>
</evidence>
<dbReference type="Pfam" id="PF13472">
    <property type="entry name" value="Lipase_GDSL_2"/>
    <property type="match status" value="1"/>
</dbReference>
<dbReference type="InterPro" id="IPR036514">
    <property type="entry name" value="SGNH_hydro_sf"/>
</dbReference>
<dbReference type="SUPFAM" id="SSF52266">
    <property type="entry name" value="SGNH hydrolase"/>
    <property type="match status" value="1"/>
</dbReference>